<dbReference type="EMBL" id="HAEB01003190">
    <property type="protein sequence ID" value="SBQ49717.1"/>
    <property type="molecule type" value="Transcribed_RNA"/>
</dbReference>
<organism evidence="1">
    <name type="scientific">Nothobranchius korthausae</name>
    <dbReference type="NCBI Taxonomy" id="1143690"/>
    <lineage>
        <taxon>Eukaryota</taxon>
        <taxon>Metazoa</taxon>
        <taxon>Chordata</taxon>
        <taxon>Craniata</taxon>
        <taxon>Vertebrata</taxon>
        <taxon>Euteleostomi</taxon>
        <taxon>Actinopterygii</taxon>
        <taxon>Neopterygii</taxon>
        <taxon>Teleostei</taxon>
        <taxon>Neoteleostei</taxon>
        <taxon>Acanthomorphata</taxon>
        <taxon>Ovalentaria</taxon>
        <taxon>Atherinomorphae</taxon>
        <taxon>Cyprinodontiformes</taxon>
        <taxon>Nothobranchiidae</taxon>
        <taxon>Nothobranchius</taxon>
    </lineage>
</organism>
<feature type="non-terminal residue" evidence="1">
    <location>
        <position position="1"/>
    </location>
</feature>
<dbReference type="AlphaFoldDB" id="A0A1A8ES83"/>
<evidence type="ECO:0000313" key="1">
    <source>
        <dbReference type="EMBL" id="SBQ49717.1"/>
    </source>
</evidence>
<gene>
    <name evidence="1" type="primary">Nfu_g_1_006291</name>
</gene>
<reference evidence="1" key="1">
    <citation type="submission" date="2016-05" db="EMBL/GenBank/DDBJ databases">
        <authorList>
            <person name="Lavstsen T."/>
            <person name="Jespersen J.S."/>
        </authorList>
    </citation>
    <scope>NUCLEOTIDE SEQUENCE</scope>
    <source>
        <tissue evidence="1">Brain</tissue>
    </source>
</reference>
<sequence>CEGCQDSADVLLHWDPGVKVPLEELIHYLTAASALQMIQVVDKCIHAISLYLKPCSFSFKPKKYCYEEENLHLACGWLSSIFENQREKDAVLPRIQEDKAKEEGAVLSRQGLRIREEPEMGETGLVKKTEKDSLEDGLDTTPSVGYILPKFYRT</sequence>
<name>A0A1A8ES83_9TELE</name>
<reference evidence="1" key="2">
    <citation type="submission" date="2016-06" db="EMBL/GenBank/DDBJ databases">
        <title>The genome of a short-lived fish provides insights into sex chromosome evolution and the genetic control of aging.</title>
        <authorList>
            <person name="Reichwald K."/>
            <person name="Felder M."/>
            <person name="Petzold A."/>
            <person name="Koch P."/>
            <person name="Groth M."/>
            <person name="Platzer M."/>
        </authorList>
    </citation>
    <scope>NUCLEOTIDE SEQUENCE</scope>
    <source>
        <tissue evidence="1">Brain</tissue>
    </source>
</reference>
<protein>
    <submittedName>
        <fullName evidence="1">Uncharacterized protein</fullName>
    </submittedName>
</protein>
<proteinExistence type="predicted"/>
<accession>A0A1A8ES83</accession>